<feature type="region of interest" description="Disordered" evidence="1">
    <location>
        <begin position="29"/>
        <end position="53"/>
    </location>
</feature>
<organism evidence="2 5">
    <name type="scientific">Adineta steineri</name>
    <dbReference type="NCBI Taxonomy" id="433720"/>
    <lineage>
        <taxon>Eukaryota</taxon>
        <taxon>Metazoa</taxon>
        <taxon>Spiralia</taxon>
        <taxon>Gnathifera</taxon>
        <taxon>Rotifera</taxon>
        <taxon>Eurotatoria</taxon>
        <taxon>Bdelloidea</taxon>
        <taxon>Adinetida</taxon>
        <taxon>Adinetidae</taxon>
        <taxon>Adineta</taxon>
    </lineage>
</organism>
<reference evidence="2" key="1">
    <citation type="submission" date="2021-02" db="EMBL/GenBank/DDBJ databases">
        <authorList>
            <person name="Nowell W R."/>
        </authorList>
    </citation>
    <scope>NUCLEOTIDE SEQUENCE</scope>
</reference>
<evidence type="ECO:0000313" key="3">
    <source>
        <dbReference type="EMBL" id="CAF1359254.1"/>
    </source>
</evidence>
<evidence type="ECO:0000313" key="4">
    <source>
        <dbReference type="Proteomes" id="UP000663832"/>
    </source>
</evidence>
<protein>
    <submittedName>
        <fullName evidence="2">Uncharacterized protein</fullName>
    </submittedName>
</protein>
<dbReference type="Proteomes" id="UP000663877">
    <property type="component" value="Unassembled WGS sequence"/>
</dbReference>
<dbReference type="Proteomes" id="UP000663832">
    <property type="component" value="Unassembled WGS sequence"/>
</dbReference>
<sequence>MVERMITIKTSRLDDYLDVQDNQLSKDSILSTDSQKISDSQSGPSKSDEGGLEPINLKRRLFGITSPSIDSINDGEGPTLATALAKHIEKKERRATEQLKKEQRKSAVKVRPWYTKVDVTKPIMCVGIIIILYYAWKERDVWTHRLLTSNTRIRHIELVHVEKVNGKDNSPPPSPSLLDNSTSANLLQKNIEDDDDDNDDNNNNNNNNKNTTATNNANTDYTSTTNQDEITPTPIEKSTKAAPQKLNVRIRRAKMSFSNKDRGGKKRGGVKTSTIANDDYEGTDDAEDIEADEILNDDDIPVTQPDIDEPSNKPVIKKEIILPSSTESSRKNRRQNQNQNQNQNQRNTQGRQKSSIK</sequence>
<evidence type="ECO:0000313" key="5">
    <source>
        <dbReference type="Proteomes" id="UP000663877"/>
    </source>
</evidence>
<feature type="compositionally biased region" description="Low complexity" evidence="1">
    <location>
        <begin position="201"/>
        <end position="226"/>
    </location>
</feature>
<proteinExistence type="predicted"/>
<feature type="region of interest" description="Disordered" evidence="1">
    <location>
        <begin position="190"/>
        <end position="357"/>
    </location>
</feature>
<comment type="caution">
    <text evidence="2">The sequence shown here is derived from an EMBL/GenBank/DDBJ whole genome shotgun (WGS) entry which is preliminary data.</text>
</comment>
<evidence type="ECO:0000256" key="1">
    <source>
        <dbReference type="SAM" id="MobiDB-lite"/>
    </source>
</evidence>
<keyword evidence="4" id="KW-1185">Reference proteome</keyword>
<name>A0A813Y927_9BILA</name>
<accession>A0A813Y927</accession>
<dbReference type="OrthoDB" id="10058281at2759"/>
<feature type="compositionally biased region" description="Acidic residues" evidence="1">
    <location>
        <begin position="278"/>
        <end position="300"/>
    </location>
</feature>
<dbReference type="AlphaFoldDB" id="A0A813Y927"/>
<dbReference type="EMBL" id="CAJNOI010000031">
    <property type="protein sequence ID" value="CAF0880852.1"/>
    <property type="molecule type" value="Genomic_DNA"/>
</dbReference>
<gene>
    <name evidence="2" type="ORF">BJG266_LOCUS9415</name>
    <name evidence="3" type="ORF">QVE165_LOCUS34447</name>
</gene>
<feature type="compositionally biased region" description="Low complexity" evidence="1">
    <location>
        <begin position="335"/>
        <end position="357"/>
    </location>
</feature>
<evidence type="ECO:0000313" key="2">
    <source>
        <dbReference type="EMBL" id="CAF0880852.1"/>
    </source>
</evidence>
<dbReference type="EMBL" id="CAJNOM010000324">
    <property type="protein sequence ID" value="CAF1359254.1"/>
    <property type="molecule type" value="Genomic_DNA"/>
</dbReference>
<feature type="compositionally biased region" description="Polar residues" evidence="1">
    <location>
        <begin position="29"/>
        <end position="45"/>
    </location>
</feature>